<dbReference type="PROSITE" id="PS51272">
    <property type="entry name" value="SLH"/>
    <property type="match status" value="1"/>
</dbReference>
<comment type="caution">
    <text evidence="3">The sequence shown here is derived from an EMBL/GenBank/DDBJ whole genome shotgun (WGS) entry which is preliminary data.</text>
</comment>
<dbReference type="AlphaFoldDB" id="F1TDT1"/>
<dbReference type="Proteomes" id="UP000003860">
    <property type="component" value="Unassembled WGS sequence"/>
</dbReference>
<organism evidence="3 4">
    <name type="scientific">Ruminiclostridium papyrosolvens DSM 2782</name>
    <dbReference type="NCBI Taxonomy" id="588581"/>
    <lineage>
        <taxon>Bacteria</taxon>
        <taxon>Bacillati</taxon>
        <taxon>Bacillota</taxon>
        <taxon>Clostridia</taxon>
        <taxon>Eubacteriales</taxon>
        <taxon>Oscillospiraceae</taxon>
        <taxon>Ruminiclostridium</taxon>
    </lineage>
</organism>
<gene>
    <name evidence="3" type="ORF">Cpap_1960</name>
</gene>
<reference evidence="3" key="2">
    <citation type="submission" date="2011-01" db="EMBL/GenBank/DDBJ databases">
        <title>The Non-contiguous Finished genome of Clostridium papyrosolvens.</title>
        <authorList>
            <person name="Lucas S."/>
            <person name="Copeland A."/>
            <person name="Lapidus A."/>
            <person name="Cheng J.-F."/>
            <person name="Goodwin L."/>
            <person name="Pitluck S."/>
            <person name="Misra M."/>
            <person name="Chertkov O."/>
            <person name="Detter J.C."/>
            <person name="Han C."/>
            <person name="Tapia R."/>
            <person name="Land M."/>
            <person name="Hauser L."/>
            <person name="Kyrpides N."/>
            <person name="Ivanova N."/>
            <person name="Pagani I."/>
            <person name="Mouttaki H."/>
            <person name="He Z."/>
            <person name="Zhou J."/>
            <person name="Hemme C.L."/>
            <person name="Woyke T."/>
        </authorList>
    </citation>
    <scope>NUCLEOTIDE SEQUENCE [LARGE SCALE GENOMIC DNA]</scope>
    <source>
        <strain evidence="3">DSM 2782</strain>
    </source>
</reference>
<dbReference type="Pfam" id="PF00395">
    <property type="entry name" value="SLH"/>
    <property type="match status" value="1"/>
</dbReference>
<feature type="domain" description="SLH" evidence="2">
    <location>
        <begin position="204"/>
        <end position="267"/>
    </location>
</feature>
<dbReference type="eggNOG" id="ENOG502Z8SE">
    <property type="taxonomic scope" value="Bacteria"/>
</dbReference>
<dbReference type="STRING" id="588581.Cpap_1960"/>
<protein>
    <submittedName>
        <fullName evidence="3">S-layer domain-containing protein</fullName>
    </submittedName>
</protein>
<dbReference type="RefSeq" id="WP_004619813.1">
    <property type="nucleotide sequence ID" value="NZ_ACXX02000008.1"/>
</dbReference>
<proteinExistence type="predicted"/>
<keyword evidence="1" id="KW-0677">Repeat</keyword>
<sequence length="907" mass="99450">MNIFKLKNKKGEKLIARAAATILSITLIAQTFVVSAANEKVINSFNAVSTGQAVINNLKYSDIVGLDNNTKNSIFQNGALGIYITPGSKKFNPKGYISKETALYLIYTAANKVREIDEQGQALNSGRTVKKTNPQEVLFDGSLQLASNDGLISEAELADAMQANQNTLGASDFKRGAPVQRQEFATWIAKALMIPPEPQQQELLNNFSDWKSCKPANLPYLEAVLRSKIMSGNGSGKFLPAGGITRQQAAAILKNAEDIILPLRRLEQRNATVEGIQQGKDNSNGSTIAYTTITLRNSDGLLDEITISKSNRKPVSNTNELTGAAAAAYNSELPVYKDGKITASGDLKSGDRIQYIAGTEDKLVRYVRVLAKNEVAPEEVEKGLYAGIVEENNPQLGFITLYNEDGTGKTPLALSKLKTYNYADPNDIKVFKNHEEAELDDIEAGDTVFIRMDSSNLVTSVSGVANYTVRYGKVINKKLSSIIVEFEKKQQKAYSIDHANVIKDGKLVKYSQLKDGDTVKLLINEAPNMTVLKEIMVEGGDKLVANVYKGNFDNYNSISNTIYLNDPWTFRNGKWVKDTNGSKVVELGNSFTAYFDGQKKSLKELTRLKDNTVYIASEKDYGNNELAVIASFTDSTDKEVPYDDKVYLTGTNKFVLEKNFVNVTYNPGTIVVKDGRLVQGNSVSTDDYAYVLANRNNSGNNNTLVAGVVSIEQRTGTEAVQLYRGRISNIDEYKTVTLESFSKLNGTNWDYANTPMTFNLSSNTRITDTDGIVGQGNFTAENIPNTFKGRTVYILSDGTDAVEISTAPFGNFNIQGTVNSTAGGTFAEDGSVVQEPQSILLKNCRYYNASAHLWVAMGDSNFNILKNSLILRNNKKINASDLKKGDSLRILKKDNAVTGDAYIIIVE</sequence>
<evidence type="ECO:0000256" key="1">
    <source>
        <dbReference type="ARBA" id="ARBA00022737"/>
    </source>
</evidence>
<evidence type="ECO:0000313" key="3">
    <source>
        <dbReference type="EMBL" id="EGD47377.1"/>
    </source>
</evidence>
<evidence type="ECO:0000259" key="2">
    <source>
        <dbReference type="PROSITE" id="PS51272"/>
    </source>
</evidence>
<dbReference type="EMBL" id="ACXX02000008">
    <property type="protein sequence ID" value="EGD47377.1"/>
    <property type="molecule type" value="Genomic_DNA"/>
</dbReference>
<dbReference type="OrthoDB" id="1703838at2"/>
<name>F1TDT1_9FIRM</name>
<accession>F1TDT1</accession>
<reference evidence="3" key="1">
    <citation type="submission" date="2009-07" db="EMBL/GenBank/DDBJ databases">
        <authorList>
            <consortium name="US DOE Joint Genome Institute (JGI-PGF)"/>
            <person name="Lucas S."/>
            <person name="Copeland A."/>
            <person name="Lapidus A."/>
            <person name="Glavina del Rio T."/>
            <person name="Tice H."/>
            <person name="Bruce D."/>
            <person name="Goodwin L."/>
            <person name="Pitluck S."/>
            <person name="Larimer F."/>
            <person name="Land M.L."/>
            <person name="Mouttaki H."/>
            <person name="He Z."/>
            <person name="Zhou J."/>
            <person name="Hemme C.L."/>
        </authorList>
    </citation>
    <scope>NUCLEOTIDE SEQUENCE [LARGE SCALE GENOMIC DNA]</scope>
    <source>
        <strain evidence="3">DSM 2782</strain>
    </source>
</reference>
<keyword evidence="4" id="KW-1185">Reference proteome</keyword>
<dbReference type="InterPro" id="IPR001119">
    <property type="entry name" value="SLH_dom"/>
</dbReference>
<evidence type="ECO:0000313" key="4">
    <source>
        <dbReference type="Proteomes" id="UP000003860"/>
    </source>
</evidence>